<reference evidence="10 11" key="1">
    <citation type="submission" date="2023-10" db="EMBL/GenBank/DDBJ databases">
        <title>Psychrosphaera aquimaarina strain SW33 isolated from seawater.</title>
        <authorList>
            <person name="Bayburt H."/>
            <person name="Kim J.M."/>
            <person name="Choi B.J."/>
            <person name="Jeon C.O."/>
        </authorList>
    </citation>
    <scope>NUCLEOTIDE SEQUENCE [LARGE SCALE GENOMIC DNA]</scope>
    <source>
        <strain evidence="10 11">KCTC 52743</strain>
    </source>
</reference>
<accession>A0ABU3R1K6</accession>
<evidence type="ECO:0000313" key="10">
    <source>
        <dbReference type="EMBL" id="MDU0113414.1"/>
    </source>
</evidence>
<dbReference type="Gene3D" id="2.130.10.120">
    <property type="entry name" value="Prolyl oligopeptidase, N-terminal domain"/>
    <property type="match status" value="1"/>
</dbReference>
<sequence>MNNKKLSLSLAVISGLFLAGCGQQSSTSSTAQNSQLAEVKMDKVIYPVTKKGDVVDEYFGTKVPDPYRWLEDDMSAETAEWVKVQNKTTQAYLSNIPYREKIEQRLSALLDYEKVGMPFIEGDYSYFYKNDGLQNQYVLYRQKEGEEAEVFLDPNTFSDDGTVSLSSIEFTKDGSLAVYMISEGGSDWRKAKIIDTKTKKEVESELIDIKFSGLSWVGNEGFYYSSYDKPKGSELSAKTDQHKLYYHKLGTPQSQDTLIFGGTEAEKHRYVGGNATEDGKYLIVSAAVSTSGNRLFIKDLTKPNSKLIPVVTDTHSDTYLLDSKGDDLLLVTNMDAPNKRVVKMDATNPAPTNWVDVIPETENVLSVSTGGGYLFTKYMRHATSFVQQFDLAGKKIRDIELPEVGTAGGFWGKKSQEKVYYSFSNQKTPSTILTLDVNSGESSVHLKSKVKFNSDDFESKQIFYTSKDGTKVPMIITHKKGIKLDGSNPTILYGYGGFNVSLQPQFSSTRAAWLELGGVYAVANLRGGGEYGKKWHDAGTQLKKQNVFDDFIGAAEYLIKEKVTSSEKLAVMGGSNGGLLVGAVMTQRPELFKVALPAVGVLDMLRYHTFTSGAGWAYDYGTSEDNKEMFNYLLGYSPVHNVKAGVEYPATLVTTGDHDDRVVPAHSFKFAAELQAKQAGSNPTLIRIETDAGHGAGTPISKTIEQYADIYGFTLYNMGVKDI</sequence>
<comment type="caution">
    <text evidence="10">The sequence shown here is derived from an EMBL/GenBank/DDBJ whole genome shotgun (WGS) entry which is preliminary data.</text>
</comment>
<dbReference type="InterPro" id="IPR001375">
    <property type="entry name" value="Peptidase_S9_cat"/>
</dbReference>
<dbReference type="PROSITE" id="PS51257">
    <property type="entry name" value="PROKAR_LIPOPROTEIN"/>
    <property type="match status" value="1"/>
</dbReference>
<keyword evidence="6" id="KW-0720">Serine protease</keyword>
<organism evidence="10 11">
    <name type="scientific">Psychrosphaera aquimarina</name>
    <dbReference type="NCBI Taxonomy" id="2044854"/>
    <lineage>
        <taxon>Bacteria</taxon>
        <taxon>Pseudomonadati</taxon>
        <taxon>Pseudomonadota</taxon>
        <taxon>Gammaproteobacteria</taxon>
        <taxon>Alteromonadales</taxon>
        <taxon>Pseudoalteromonadaceae</taxon>
        <taxon>Psychrosphaera</taxon>
    </lineage>
</organism>
<dbReference type="Gene3D" id="3.40.50.1820">
    <property type="entry name" value="alpha/beta hydrolase"/>
    <property type="match status" value="1"/>
</dbReference>
<comment type="catalytic activity">
    <reaction evidence="1">
        <text>Hydrolysis of Pro-|-Xaa &gt;&gt; Ala-|-Xaa in oligopeptides.</text>
        <dbReference type="EC" id="3.4.21.26"/>
    </reaction>
</comment>
<keyword evidence="5" id="KW-0378">Hydrolase</keyword>
<dbReference type="Proteomes" id="UP001257914">
    <property type="component" value="Unassembled WGS sequence"/>
</dbReference>
<feature type="chain" id="PRO_5046471953" description="prolyl oligopeptidase" evidence="7">
    <location>
        <begin position="20"/>
        <end position="723"/>
    </location>
</feature>
<dbReference type="InterPro" id="IPR002471">
    <property type="entry name" value="Pept_S9_AS"/>
</dbReference>
<keyword evidence="4" id="KW-0645">Protease</keyword>
<dbReference type="RefSeq" id="WP_315947014.1">
    <property type="nucleotide sequence ID" value="NZ_JAWCUA010000007.1"/>
</dbReference>
<evidence type="ECO:0000256" key="6">
    <source>
        <dbReference type="ARBA" id="ARBA00022825"/>
    </source>
</evidence>
<dbReference type="InterPro" id="IPR023302">
    <property type="entry name" value="Pept_S9A_N"/>
</dbReference>
<dbReference type="PRINTS" id="PR00862">
    <property type="entry name" value="PROLIGOPTASE"/>
</dbReference>
<evidence type="ECO:0000256" key="7">
    <source>
        <dbReference type="SAM" id="SignalP"/>
    </source>
</evidence>
<feature type="signal peptide" evidence="7">
    <location>
        <begin position="1"/>
        <end position="19"/>
    </location>
</feature>
<dbReference type="EMBL" id="JAWCUA010000007">
    <property type="protein sequence ID" value="MDU0113414.1"/>
    <property type="molecule type" value="Genomic_DNA"/>
</dbReference>
<evidence type="ECO:0000259" key="9">
    <source>
        <dbReference type="Pfam" id="PF02897"/>
    </source>
</evidence>
<evidence type="ECO:0000256" key="1">
    <source>
        <dbReference type="ARBA" id="ARBA00001070"/>
    </source>
</evidence>
<evidence type="ECO:0000256" key="4">
    <source>
        <dbReference type="ARBA" id="ARBA00022670"/>
    </source>
</evidence>
<feature type="domain" description="Peptidase S9A N-terminal" evidence="9">
    <location>
        <begin position="47"/>
        <end position="444"/>
    </location>
</feature>
<evidence type="ECO:0000256" key="5">
    <source>
        <dbReference type="ARBA" id="ARBA00022801"/>
    </source>
</evidence>
<dbReference type="Pfam" id="PF00326">
    <property type="entry name" value="Peptidase_S9"/>
    <property type="match status" value="1"/>
</dbReference>
<evidence type="ECO:0000256" key="3">
    <source>
        <dbReference type="ARBA" id="ARBA00011897"/>
    </source>
</evidence>
<keyword evidence="7" id="KW-0732">Signal</keyword>
<evidence type="ECO:0000313" key="11">
    <source>
        <dbReference type="Proteomes" id="UP001257914"/>
    </source>
</evidence>
<keyword evidence="11" id="KW-1185">Reference proteome</keyword>
<comment type="similarity">
    <text evidence="2">Belongs to the peptidase S9A family.</text>
</comment>
<protein>
    <recommendedName>
        <fullName evidence="3">prolyl oligopeptidase</fullName>
        <ecNumber evidence="3">3.4.21.26</ecNumber>
    </recommendedName>
</protein>
<evidence type="ECO:0000256" key="2">
    <source>
        <dbReference type="ARBA" id="ARBA00005228"/>
    </source>
</evidence>
<dbReference type="EC" id="3.4.21.26" evidence="3"/>
<dbReference type="SUPFAM" id="SSF53474">
    <property type="entry name" value="alpha/beta-Hydrolases"/>
    <property type="match status" value="1"/>
</dbReference>
<dbReference type="InterPro" id="IPR051167">
    <property type="entry name" value="Prolyl_oligopep/macrocyclase"/>
</dbReference>
<feature type="domain" description="Peptidase S9 prolyl oligopeptidase catalytic" evidence="8">
    <location>
        <begin position="505"/>
        <end position="719"/>
    </location>
</feature>
<dbReference type="Pfam" id="PF02897">
    <property type="entry name" value="Peptidase_S9_N"/>
    <property type="match status" value="1"/>
</dbReference>
<dbReference type="InterPro" id="IPR002470">
    <property type="entry name" value="Peptidase_S9A"/>
</dbReference>
<gene>
    <name evidence="10" type="ORF">RT723_10480</name>
</gene>
<dbReference type="SUPFAM" id="SSF50993">
    <property type="entry name" value="Peptidase/esterase 'gauge' domain"/>
    <property type="match status" value="1"/>
</dbReference>
<dbReference type="PROSITE" id="PS00708">
    <property type="entry name" value="PRO_ENDOPEP_SER"/>
    <property type="match status" value="1"/>
</dbReference>
<dbReference type="PANTHER" id="PTHR42881">
    <property type="entry name" value="PROLYL ENDOPEPTIDASE"/>
    <property type="match status" value="1"/>
</dbReference>
<evidence type="ECO:0000259" key="8">
    <source>
        <dbReference type="Pfam" id="PF00326"/>
    </source>
</evidence>
<dbReference type="InterPro" id="IPR029058">
    <property type="entry name" value="AB_hydrolase_fold"/>
</dbReference>
<name>A0ABU3R1K6_9GAMM</name>
<dbReference type="PANTHER" id="PTHR42881:SF2">
    <property type="entry name" value="PROLYL ENDOPEPTIDASE"/>
    <property type="match status" value="1"/>
</dbReference>
<proteinExistence type="inferred from homology"/>